<evidence type="ECO:0000256" key="9">
    <source>
        <dbReference type="ARBA" id="ARBA00022989"/>
    </source>
</evidence>
<keyword evidence="7" id="KW-0378">Hydrolase</keyword>
<dbReference type="Pfam" id="PF02163">
    <property type="entry name" value="Peptidase_M50"/>
    <property type="match status" value="1"/>
</dbReference>
<reference evidence="14 15" key="1">
    <citation type="submission" date="2016-10" db="EMBL/GenBank/DDBJ databases">
        <authorList>
            <person name="de Groot N.N."/>
        </authorList>
    </citation>
    <scope>NUCLEOTIDE SEQUENCE [LARGE SCALE GENOMIC DNA]</scope>
    <source>
        <strain evidence="14 15">GAS232</strain>
    </source>
</reference>
<evidence type="ECO:0000259" key="13">
    <source>
        <dbReference type="Pfam" id="PF02163"/>
    </source>
</evidence>
<keyword evidence="11 12" id="KW-0472">Membrane</keyword>
<dbReference type="EMBL" id="LT629690">
    <property type="protein sequence ID" value="SDG03423.1"/>
    <property type="molecule type" value="Genomic_DNA"/>
</dbReference>
<dbReference type="PANTHER" id="PTHR39188">
    <property type="entry name" value="MEMBRANE-ASSOCIATED ZINC METALLOPROTEASE M50B"/>
    <property type="match status" value="1"/>
</dbReference>
<keyword evidence="10" id="KW-0482">Metalloprotease</keyword>
<keyword evidence="6" id="KW-0479">Metal-binding</keyword>
<organism evidence="14 15">
    <name type="scientific">Terriglobus roseus</name>
    <dbReference type="NCBI Taxonomy" id="392734"/>
    <lineage>
        <taxon>Bacteria</taxon>
        <taxon>Pseudomonadati</taxon>
        <taxon>Acidobacteriota</taxon>
        <taxon>Terriglobia</taxon>
        <taxon>Terriglobales</taxon>
        <taxon>Acidobacteriaceae</taxon>
        <taxon>Terriglobus</taxon>
    </lineage>
</organism>
<gene>
    <name evidence="14" type="ORF">SAMN05444167_4048</name>
</gene>
<dbReference type="GO" id="GO:0046872">
    <property type="term" value="F:metal ion binding"/>
    <property type="evidence" value="ECO:0007669"/>
    <property type="project" value="UniProtKB-KW"/>
</dbReference>
<dbReference type="PANTHER" id="PTHR39188:SF3">
    <property type="entry name" value="STAGE IV SPORULATION PROTEIN FB"/>
    <property type="match status" value="1"/>
</dbReference>
<feature type="domain" description="Peptidase M50" evidence="13">
    <location>
        <begin position="166"/>
        <end position="240"/>
    </location>
</feature>
<comment type="cofactor">
    <cofactor evidence="1">
        <name>Zn(2+)</name>
        <dbReference type="ChEBI" id="CHEBI:29105"/>
    </cofactor>
</comment>
<dbReference type="GO" id="GO:0006508">
    <property type="term" value="P:proteolysis"/>
    <property type="evidence" value="ECO:0007669"/>
    <property type="project" value="UniProtKB-KW"/>
</dbReference>
<dbReference type="InterPro" id="IPR008915">
    <property type="entry name" value="Peptidase_M50"/>
</dbReference>
<protein>
    <submittedName>
        <fullName evidence="14">Zn-dependent protease (Includes SpoIVFB)</fullName>
    </submittedName>
</protein>
<proteinExistence type="inferred from homology"/>
<evidence type="ECO:0000313" key="14">
    <source>
        <dbReference type="EMBL" id="SDG03423.1"/>
    </source>
</evidence>
<evidence type="ECO:0000256" key="4">
    <source>
        <dbReference type="ARBA" id="ARBA00022670"/>
    </source>
</evidence>
<accession>A0A1G7QY37</accession>
<keyword evidence="8" id="KW-0862">Zinc</keyword>
<comment type="similarity">
    <text evidence="3">Belongs to the peptidase M50B family.</text>
</comment>
<name>A0A1G7QY37_9BACT</name>
<keyword evidence="15" id="KW-1185">Reference proteome</keyword>
<evidence type="ECO:0000256" key="10">
    <source>
        <dbReference type="ARBA" id="ARBA00023049"/>
    </source>
</evidence>
<keyword evidence="5 12" id="KW-0812">Transmembrane</keyword>
<evidence type="ECO:0000256" key="1">
    <source>
        <dbReference type="ARBA" id="ARBA00001947"/>
    </source>
</evidence>
<dbReference type="GO" id="GO:0008237">
    <property type="term" value="F:metallopeptidase activity"/>
    <property type="evidence" value="ECO:0007669"/>
    <property type="project" value="UniProtKB-KW"/>
</dbReference>
<dbReference type="Proteomes" id="UP000182427">
    <property type="component" value="Chromosome I"/>
</dbReference>
<feature type="transmembrane region" description="Helical" evidence="12">
    <location>
        <begin position="247"/>
        <end position="268"/>
    </location>
</feature>
<evidence type="ECO:0000256" key="2">
    <source>
        <dbReference type="ARBA" id="ARBA00004141"/>
    </source>
</evidence>
<dbReference type="GO" id="GO:0016020">
    <property type="term" value="C:membrane"/>
    <property type="evidence" value="ECO:0007669"/>
    <property type="project" value="UniProtKB-SubCell"/>
</dbReference>
<evidence type="ECO:0000256" key="7">
    <source>
        <dbReference type="ARBA" id="ARBA00022801"/>
    </source>
</evidence>
<evidence type="ECO:0000256" key="5">
    <source>
        <dbReference type="ARBA" id="ARBA00022692"/>
    </source>
</evidence>
<comment type="subcellular location">
    <subcellularLocation>
        <location evidence="2">Membrane</location>
        <topology evidence="2">Multi-pass membrane protein</topology>
    </subcellularLocation>
</comment>
<evidence type="ECO:0000256" key="3">
    <source>
        <dbReference type="ARBA" id="ARBA00007931"/>
    </source>
</evidence>
<feature type="transmembrane region" description="Helical" evidence="12">
    <location>
        <begin position="326"/>
        <end position="343"/>
    </location>
</feature>
<feature type="transmembrane region" description="Helical" evidence="12">
    <location>
        <begin position="217"/>
        <end position="241"/>
    </location>
</feature>
<feature type="transmembrane region" description="Helical" evidence="12">
    <location>
        <begin position="124"/>
        <end position="143"/>
    </location>
</feature>
<feature type="transmembrane region" description="Helical" evidence="12">
    <location>
        <begin position="280"/>
        <end position="306"/>
    </location>
</feature>
<dbReference type="RefSeq" id="WP_083346739.1">
    <property type="nucleotide sequence ID" value="NZ_LT629690.1"/>
</dbReference>
<evidence type="ECO:0000313" key="15">
    <source>
        <dbReference type="Proteomes" id="UP000182427"/>
    </source>
</evidence>
<keyword evidence="4 14" id="KW-0645">Protease</keyword>
<sequence length="352" mass="38696">MPDYANSNALLPGAVSTEPATVPTPEAIYSCPNCEHWIAEGILACPDCGTLVYSQHLNSIGAAAARAEQEDRLVDARELWLSALPWLPEDASQADQIRQHIASLEGRQQAVDDRQAKWKKRLGPLFPLFVAAVKLKSFFFLIFKLKFLLGFLGYFALYWALFGWKFALGFIAAILVHEMGHYVAVRRRGLRADLPVLLPGLGAYVRWYSEGITMPELAAIALAGPVWGLGAAVACLGLFVWTHQPVFQALAYTGALINLVNLIPVLWFDGAQATYALNRLGRGLLLVSCVLFFGLMHEGVFLFLAAGMAWRMFTPDAPQENSVRTLTVYLALLIALGAFLYFVPDPGAIGRR</sequence>
<evidence type="ECO:0000256" key="8">
    <source>
        <dbReference type="ARBA" id="ARBA00022833"/>
    </source>
</evidence>
<evidence type="ECO:0000256" key="6">
    <source>
        <dbReference type="ARBA" id="ARBA00022723"/>
    </source>
</evidence>
<feature type="transmembrane region" description="Helical" evidence="12">
    <location>
        <begin position="155"/>
        <end position="176"/>
    </location>
</feature>
<evidence type="ECO:0000256" key="12">
    <source>
        <dbReference type="SAM" id="Phobius"/>
    </source>
</evidence>
<keyword evidence="9 12" id="KW-1133">Transmembrane helix</keyword>
<dbReference type="AlphaFoldDB" id="A0A1G7QY37"/>
<evidence type="ECO:0000256" key="11">
    <source>
        <dbReference type="ARBA" id="ARBA00023136"/>
    </source>
</evidence>